<dbReference type="PANTHER" id="PTHR43883:SF1">
    <property type="entry name" value="GLUCONOKINASE"/>
    <property type="match status" value="1"/>
</dbReference>
<protein>
    <recommendedName>
        <fullName evidence="3">Aminoglycoside phosphotransferase domain-containing protein</fullName>
    </recommendedName>
</protein>
<proteinExistence type="predicted"/>
<dbReference type="AlphaFoldDB" id="A0A8J7II58"/>
<sequence>MDIQQIISLCHSPVLTEVYGYEERIETHSAWILLCNAYVFKIKKPVKFRFLDYSELSKRKFYCEEELRLNSRFAPKVYIKVLPITVHNNSYHIGDDNKRIIDYAVMMRRLKDSCFLSNIYKCGLSIKTSELQLLAAQIGSIHKASDICSQFDYNKLAHRLNQVLELEDDIYKVFGVSGTNLIEAVTHTSNRFLSTHKAVFSERLARHFIRGVHGDLHTGNIHMSNRHISIIDCIEFNANYRNIDLLDDIAAILVDFDLFSRVDDANTFLTSYNKQLNAPHFFNQRLLNYYKMQRAVTRFSVCLLDKTNSKNTECAYGYYTLIKNYLKLLHI</sequence>
<accession>A0A8J7II58</accession>
<dbReference type="PANTHER" id="PTHR43883">
    <property type="entry name" value="SLR0207 PROTEIN"/>
    <property type="match status" value="1"/>
</dbReference>
<organism evidence="1 2">
    <name type="scientific">Snuella sedimenti</name>
    <dbReference type="NCBI Taxonomy" id="2798802"/>
    <lineage>
        <taxon>Bacteria</taxon>
        <taxon>Pseudomonadati</taxon>
        <taxon>Bacteroidota</taxon>
        <taxon>Flavobacteriia</taxon>
        <taxon>Flavobacteriales</taxon>
        <taxon>Flavobacteriaceae</taxon>
        <taxon>Snuella</taxon>
    </lineage>
</organism>
<dbReference type="Proteomes" id="UP000610931">
    <property type="component" value="Unassembled WGS sequence"/>
</dbReference>
<evidence type="ECO:0008006" key="3">
    <source>
        <dbReference type="Google" id="ProtNLM"/>
    </source>
</evidence>
<dbReference type="InterPro" id="IPR052732">
    <property type="entry name" value="Cell-binding_unc_protein"/>
</dbReference>
<dbReference type="EMBL" id="JAELVQ010000022">
    <property type="protein sequence ID" value="MBJ6369258.1"/>
    <property type="molecule type" value="Genomic_DNA"/>
</dbReference>
<evidence type="ECO:0000313" key="2">
    <source>
        <dbReference type="Proteomes" id="UP000610931"/>
    </source>
</evidence>
<reference evidence="1" key="1">
    <citation type="submission" date="2020-12" db="EMBL/GenBank/DDBJ databases">
        <title>Snuella sp. nov., isolated from sediment in Incheon.</title>
        <authorList>
            <person name="Kim W."/>
        </authorList>
    </citation>
    <scope>NUCLEOTIDE SEQUENCE</scope>
    <source>
        <strain evidence="1">CAU 1569</strain>
    </source>
</reference>
<dbReference type="RefSeq" id="WP_199116215.1">
    <property type="nucleotide sequence ID" value="NZ_JAELVQ010000022.1"/>
</dbReference>
<comment type="caution">
    <text evidence="1">The sequence shown here is derived from an EMBL/GenBank/DDBJ whole genome shotgun (WGS) entry which is preliminary data.</text>
</comment>
<evidence type="ECO:0000313" key="1">
    <source>
        <dbReference type="EMBL" id="MBJ6369258.1"/>
    </source>
</evidence>
<name>A0A8J7II58_9FLAO</name>
<dbReference type="InterPro" id="IPR011009">
    <property type="entry name" value="Kinase-like_dom_sf"/>
</dbReference>
<gene>
    <name evidence="1" type="ORF">JF259_14275</name>
</gene>
<dbReference type="SUPFAM" id="SSF56112">
    <property type="entry name" value="Protein kinase-like (PK-like)"/>
    <property type="match status" value="1"/>
</dbReference>
<keyword evidence="2" id="KW-1185">Reference proteome</keyword>